<organism evidence="2 3">
    <name type="scientific">Nadsonia fulvescens var. elongata DSM 6958</name>
    <dbReference type="NCBI Taxonomy" id="857566"/>
    <lineage>
        <taxon>Eukaryota</taxon>
        <taxon>Fungi</taxon>
        <taxon>Dikarya</taxon>
        <taxon>Ascomycota</taxon>
        <taxon>Saccharomycotina</taxon>
        <taxon>Dipodascomycetes</taxon>
        <taxon>Dipodascales</taxon>
        <taxon>Dipodascales incertae sedis</taxon>
        <taxon>Nadsonia</taxon>
    </lineage>
</organism>
<reference evidence="2 3" key="1">
    <citation type="journal article" date="2016" name="Proc. Natl. Acad. Sci. U.S.A.">
        <title>Comparative genomics of biotechnologically important yeasts.</title>
        <authorList>
            <person name="Riley R."/>
            <person name="Haridas S."/>
            <person name="Wolfe K.H."/>
            <person name="Lopes M.R."/>
            <person name="Hittinger C.T."/>
            <person name="Goeker M."/>
            <person name="Salamov A.A."/>
            <person name="Wisecaver J.H."/>
            <person name="Long T.M."/>
            <person name="Calvey C.H."/>
            <person name="Aerts A.L."/>
            <person name="Barry K.W."/>
            <person name="Choi C."/>
            <person name="Clum A."/>
            <person name="Coughlan A.Y."/>
            <person name="Deshpande S."/>
            <person name="Douglass A.P."/>
            <person name="Hanson S.J."/>
            <person name="Klenk H.-P."/>
            <person name="LaButti K.M."/>
            <person name="Lapidus A."/>
            <person name="Lindquist E.A."/>
            <person name="Lipzen A.M."/>
            <person name="Meier-Kolthoff J.P."/>
            <person name="Ohm R.A."/>
            <person name="Otillar R.P."/>
            <person name="Pangilinan J.L."/>
            <person name="Peng Y."/>
            <person name="Rokas A."/>
            <person name="Rosa C.A."/>
            <person name="Scheuner C."/>
            <person name="Sibirny A.A."/>
            <person name="Slot J.C."/>
            <person name="Stielow J.B."/>
            <person name="Sun H."/>
            <person name="Kurtzman C.P."/>
            <person name="Blackwell M."/>
            <person name="Grigoriev I.V."/>
            <person name="Jeffries T.W."/>
        </authorList>
    </citation>
    <scope>NUCLEOTIDE SEQUENCE [LARGE SCALE GENOMIC DNA]</scope>
    <source>
        <strain evidence="2 3">DSM 6958</strain>
    </source>
</reference>
<proteinExistence type="predicted"/>
<evidence type="ECO:0000256" key="1">
    <source>
        <dbReference type="SAM" id="MobiDB-lite"/>
    </source>
</evidence>
<gene>
    <name evidence="2" type="ORF">NADFUDRAFT_53676</name>
</gene>
<dbReference type="EMBL" id="KV454415">
    <property type="protein sequence ID" value="ODQ63411.1"/>
    <property type="molecule type" value="Genomic_DNA"/>
</dbReference>
<feature type="region of interest" description="Disordered" evidence="1">
    <location>
        <begin position="49"/>
        <end position="71"/>
    </location>
</feature>
<name>A0A1E3PDF8_9ASCO</name>
<keyword evidence="3" id="KW-1185">Reference proteome</keyword>
<evidence type="ECO:0000313" key="2">
    <source>
        <dbReference type="EMBL" id="ODQ63411.1"/>
    </source>
</evidence>
<dbReference type="Proteomes" id="UP000095009">
    <property type="component" value="Unassembled WGS sequence"/>
</dbReference>
<accession>A0A1E3PDF8</accession>
<dbReference type="AlphaFoldDB" id="A0A1E3PDF8"/>
<sequence length="105" mass="11402">MPLSDNIGYPTIGLEWTDREAETLPGDTSHDHDLALMLPEPCMVWRPSGSRASWTPNPVCDSGPNRGNRPKCKTNNEGVLIALFGPVFTSSNSHHAQAIIAYLGT</sequence>
<protein>
    <submittedName>
        <fullName evidence="2">Uncharacterized protein</fullName>
    </submittedName>
</protein>
<evidence type="ECO:0000313" key="3">
    <source>
        <dbReference type="Proteomes" id="UP000095009"/>
    </source>
</evidence>